<evidence type="ECO:0008006" key="5">
    <source>
        <dbReference type="Google" id="ProtNLM"/>
    </source>
</evidence>
<reference evidence="3 4" key="1">
    <citation type="submission" date="2020-02" db="EMBL/GenBank/DDBJ databases">
        <title>Genome sequence of the type strain CGMCC 1.15528 of Mesorhizobium zhangyense.</title>
        <authorList>
            <person name="Gao J."/>
            <person name="Sun J."/>
        </authorList>
    </citation>
    <scope>NUCLEOTIDE SEQUENCE [LARGE SCALE GENOMIC DNA]</scope>
    <source>
        <strain evidence="3 4">CGMCC 1.15528</strain>
    </source>
</reference>
<feature type="chain" id="PRO_5028906621" description="Secreted protein" evidence="2">
    <location>
        <begin position="21"/>
        <end position="84"/>
    </location>
</feature>
<evidence type="ECO:0000256" key="2">
    <source>
        <dbReference type="SAM" id="SignalP"/>
    </source>
</evidence>
<dbReference type="Proteomes" id="UP000481252">
    <property type="component" value="Unassembled WGS sequence"/>
</dbReference>
<evidence type="ECO:0000313" key="4">
    <source>
        <dbReference type="Proteomes" id="UP000481252"/>
    </source>
</evidence>
<gene>
    <name evidence="3" type="ORF">G6N74_09320</name>
</gene>
<sequence>MTKFPPTAFALILSAAAGFAATSAAMSPPRSIEDESQAIADGGCHTDNRTHHASERERSVRHFHRVPDCAAVERGLHRHGRQAE</sequence>
<keyword evidence="4" id="KW-1185">Reference proteome</keyword>
<accession>A0A7C9V6T5</accession>
<dbReference type="AlphaFoldDB" id="A0A7C9V6T5"/>
<protein>
    <recommendedName>
        <fullName evidence="5">Secreted protein</fullName>
    </recommendedName>
</protein>
<dbReference type="EMBL" id="JAAKZG010000003">
    <property type="protein sequence ID" value="NGN41263.1"/>
    <property type="molecule type" value="Genomic_DNA"/>
</dbReference>
<feature type="signal peptide" evidence="2">
    <location>
        <begin position="1"/>
        <end position="20"/>
    </location>
</feature>
<proteinExistence type="predicted"/>
<comment type="caution">
    <text evidence="3">The sequence shown here is derived from an EMBL/GenBank/DDBJ whole genome shotgun (WGS) entry which is preliminary data.</text>
</comment>
<evidence type="ECO:0000313" key="3">
    <source>
        <dbReference type="EMBL" id="NGN41263.1"/>
    </source>
</evidence>
<evidence type="ECO:0000256" key="1">
    <source>
        <dbReference type="SAM" id="MobiDB-lite"/>
    </source>
</evidence>
<dbReference type="RefSeq" id="WP_165116551.1">
    <property type="nucleotide sequence ID" value="NZ_JAAKZG010000003.1"/>
</dbReference>
<name>A0A7C9V6T5_9HYPH</name>
<keyword evidence="2" id="KW-0732">Signal</keyword>
<organism evidence="3 4">
    <name type="scientific">Mesorhizobium zhangyense</name>
    <dbReference type="NCBI Taxonomy" id="1776730"/>
    <lineage>
        <taxon>Bacteria</taxon>
        <taxon>Pseudomonadati</taxon>
        <taxon>Pseudomonadota</taxon>
        <taxon>Alphaproteobacteria</taxon>
        <taxon>Hyphomicrobiales</taxon>
        <taxon>Phyllobacteriaceae</taxon>
        <taxon>Mesorhizobium</taxon>
    </lineage>
</organism>
<feature type="compositionally biased region" description="Basic and acidic residues" evidence="1">
    <location>
        <begin position="44"/>
        <end position="60"/>
    </location>
</feature>
<feature type="region of interest" description="Disordered" evidence="1">
    <location>
        <begin position="40"/>
        <end position="62"/>
    </location>
</feature>